<proteinExistence type="predicted"/>
<evidence type="ECO:0000256" key="1">
    <source>
        <dbReference type="SAM" id="Coils"/>
    </source>
</evidence>
<keyword evidence="1" id="KW-0175">Coiled coil</keyword>
<feature type="region of interest" description="Disordered" evidence="2">
    <location>
        <begin position="175"/>
        <end position="204"/>
    </location>
</feature>
<feature type="compositionally biased region" description="Low complexity" evidence="2">
    <location>
        <begin position="307"/>
        <end position="340"/>
    </location>
</feature>
<feature type="region of interest" description="Disordered" evidence="2">
    <location>
        <begin position="304"/>
        <end position="349"/>
    </location>
</feature>
<sequence>MQSPSSTALRFVPPTSASTLNSENSNYSYLEDIYFANLGFESYLFDNNNFELFDNSHTSDLTSSDDRSNGTHSQIEGSFPDVQSPDAGAKDALTTLATDVLVGNTDYDENPALIPEQSQQGFPKSIGGEASFEVQHGAGTSHMVPSIGAAFQMLSSTVTGNQVQGATVSSTIVLQSPQPTRHPNPPFSHSSSSPAPEKRNSKTKQVYTCQFDGFKTESNRLYGEHMLESHNIKCFQCENCKFRTARSDNLGVHKKTCKRNQKKATNLSGVTKRRRGEKRVSMKNLPHPMAEALASTATTSGISAFPSISHSSGTTSATSSAENDQGSTSLSQSQTPSQSSECRLSSPANASRISLEHERVIGPSNSSSLNIDELMAKIVTLEQRNMVLERENSVLRQKNCALKAENQTQEAARQNFDELQEKLNQAVFDRDVWYEKCAEMRKVGRKQPGREP</sequence>
<protein>
    <recommendedName>
        <fullName evidence="5">C2H2-type domain-containing protein</fullName>
    </recommendedName>
</protein>
<feature type="coiled-coil region" evidence="1">
    <location>
        <begin position="371"/>
        <end position="422"/>
    </location>
</feature>
<dbReference type="EMBL" id="JAVHNR010000001">
    <property type="protein sequence ID" value="KAK6357611.1"/>
    <property type="molecule type" value="Genomic_DNA"/>
</dbReference>
<gene>
    <name evidence="3" type="ORF">TWF718_001919</name>
</gene>
<accession>A0AAN8N5X8</accession>
<reference evidence="3 4" key="1">
    <citation type="submission" date="2019-10" db="EMBL/GenBank/DDBJ databases">
        <authorList>
            <person name="Palmer J.M."/>
        </authorList>
    </citation>
    <scope>NUCLEOTIDE SEQUENCE [LARGE SCALE GENOMIC DNA]</scope>
    <source>
        <strain evidence="3 4">TWF718</strain>
    </source>
</reference>
<dbReference type="Proteomes" id="UP001313282">
    <property type="component" value="Unassembled WGS sequence"/>
</dbReference>
<organism evidence="3 4">
    <name type="scientific">Orbilia javanica</name>
    <dbReference type="NCBI Taxonomy" id="47235"/>
    <lineage>
        <taxon>Eukaryota</taxon>
        <taxon>Fungi</taxon>
        <taxon>Dikarya</taxon>
        <taxon>Ascomycota</taxon>
        <taxon>Pezizomycotina</taxon>
        <taxon>Orbiliomycetes</taxon>
        <taxon>Orbiliales</taxon>
        <taxon>Orbiliaceae</taxon>
        <taxon>Orbilia</taxon>
    </lineage>
</organism>
<keyword evidence="4" id="KW-1185">Reference proteome</keyword>
<feature type="region of interest" description="Disordered" evidence="2">
    <location>
        <begin position="254"/>
        <end position="288"/>
    </location>
</feature>
<evidence type="ECO:0000256" key="2">
    <source>
        <dbReference type="SAM" id="MobiDB-lite"/>
    </source>
</evidence>
<dbReference type="AlphaFoldDB" id="A0AAN8N5X8"/>
<evidence type="ECO:0008006" key="5">
    <source>
        <dbReference type="Google" id="ProtNLM"/>
    </source>
</evidence>
<comment type="caution">
    <text evidence="3">The sequence shown here is derived from an EMBL/GenBank/DDBJ whole genome shotgun (WGS) entry which is preliminary data.</text>
</comment>
<evidence type="ECO:0000313" key="4">
    <source>
        <dbReference type="Proteomes" id="UP001313282"/>
    </source>
</evidence>
<name>A0AAN8N5X8_9PEZI</name>
<evidence type="ECO:0000313" key="3">
    <source>
        <dbReference type="EMBL" id="KAK6357611.1"/>
    </source>
</evidence>
<feature type="region of interest" description="Disordered" evidence="2">
    <location>
        <begin position="59"/>
        <end position="87"/>
    </location>
</feature>